<dbReference type="GO" id="GO:0006260">
    <property type="term" value="P:DNA replication"/>
    <property type="evidence" value="ECO:0007669"/>
    <property type="project" value="UniProtKB-KW"/>
</dbReference>
<protein>
    <submittedName>
        <fullName evidence="5">DnaJ domain-containing protein</fullName>
    </submittedName>
</protein>
<dbReference type="CDD" id="cd06257">
    <property type="entry name" value="DnaJ"/>
    <property type="match status" value="1"/>
</dbReference>
<dbReference type="PANTHER" id="PTHR44145">
    <property type="entry name" value="DNAJ HOMOLOG SUBFAMILY A MEMBER 3, MITOCHONDRIAL"/>
    <property type="match status" value="1"/>
</dbReference>
<dbReference type="InterPro" id="IPR051938">
    <property type="entry name" value="Apopto_cytoskel_mod"/>
</dbReference>
<dbReference type="RefSeq" id="WP_276647025.1">
    <property type="nucleotide sequence ID" value="NZ_JAAZCD010000212.1"/>
</dbReference>
<evidence type="ECO:0000313" key="6">
    <source>
        <dbReference type="Proteomes" id="UP000589373"/>
    </source>
</evidence>
<dbReference type="Pfam" id="PF01556">
    <property type="entry name" value="DnaJ_C"/>
    <property type="match status" value="1"/>
</dbReference>
<dbReference type="PRINTS" id="PR00625">
    <property type="entry name" value="JDOMAIN"/>
</dbReference>
<name>A0A847D522_9LACT</name>
<dbReference type="InterPro" id="IPR002939">
    <property type="entry name" value="DnaJ_C"/>
</dbReference>
<dbReference type="Proteomes" id="UP000589373">
    <property type="component" value="Unassembled WGS sequence"/>
</dbReference>
<dbReference type="EMBL" id="JAAZCD010000212">
    <property type="protein sequence ID" value="NLD32431.1"/>
    <property type="molecule type" value="Genomic_DNA"/>
</dbReference>
<dbReference type="InterPro" id="IPR001623">
    <property type="entry name" value="DnaJ_domain"/>
</dbReference>
<organism evidence="5 6">
    <name type="scientific">Trichococcus flocculiformis</name>
    <dbReference type="NCBI Taxonomy" id="82803"/>
    <lineage>
        <taxon>Bacteria</taxon>
        <taxon>Bacillati</taxon>
        <taxon>Bacillota</taxon>
        <taxon>Bacilli</taxon>
        <taxon>Lactobacillales</taxon>
        <taxon>Carnobacteriaceae</taxon>
        <taxon>Trichococcus</taxon>
    </lineage>
</organism>
<evidence type="ECO:0000259" key="4">
    <source>
        <dbReference type="PROSITE" id="PS50076"/>
    </source>
</evidence>
<evidence type="ECO:0000256" key="1">
    <source>
        <dbReference type="ARBA" id="ARBA00022705"/>
    </source>
</evidence>
<dbReference type="InterPro" id="IPR018253">
    <property type="entry name" value="DnaJ_domain_CS"/>
</dbReference>
<keyword evidence="1" id="KW-0235">DNA replication</keyword>
<dbReference type="FunFam" id="1.10.287.110:FF:000034">
    <property type="entry name" value="Chaperone protein DnaJ"/>
    <property type="match status" value="1"/>
</dbReference>
<dbReference type="Gene3D" id="2.60.260.20">
    <property type="entry name" value="Urease metallochaperone UreE, N-terminal domain"/>
    <property type="match status" value="1"/>
</dbReference>
<dbReference type="Gene3D" id="1.10.287.110">
    <property type="entry name" value="DnaJ domain"/>
    <property type="match status" value="1"/>
</dbReference>
<proteinExistence type="predicted"/>
<gene>
    <name evidence="5" type="ORF">GX662_09310</name>
</gene>
<dbReference type="SMART" id="SM00271">
    <property type="entry name" value="DnaJ"/>
    <property type="match status" value="1"/>
</dbReference>
<dbReference type="GO" id="GO:0006457">
    <property type="term" value="P:protein folding"/>
    <property type="evidence" value="ECO:0007669"/>
    <property type="project" value="InterPro"/>
</dbReference>
<keyword evidence="3" id="KW-0143">Chaperone</keyword>
<dbReference type="SUPFAM" id="SSF46565">
    <property type="entry name" value="Chaperone J-domain"/>
    <property type="match status" value="1"/>
</dbReference>
<comment type="caution">
    <text evidence="5">The sequence shown here is derived from an EMBL/GenBank/DDBJ whole genome shotgun (WGS) entry which is preliminary data.</text>
</comment>
<reference evidence="5 6" key="1">
    <citation type="journal article" date="2020" name="Biotechnol. Biofuels">
        <title>New insights from the biogas microbiome by comprehensive genome-resolved metagenomics of nearly 1600 species originating from multiple anaerobic digesters.</title>
        <authorList>
            <person name="Campanaro S."/>
            <person name="Treu L."/>
            <person name="Rodriguez-R L.M."/>
            <person name="Kovalovszki A."/>
            <person name="Ziels R.M."/>
            <person name="Maus I."/>
            <person name="Zhu X."/>
            <person name="Kougias P.G."/>
            <person name="Basile A."/>
            <person name="Luo G."/>
            <person name="Schluter A."/>
            <person name="Konstantinidis K.T."/>
            <person name="Angelidaki I."/>
        </authorList>
    </citation>
    <scope>NUCLEOTIDE SEQUENCE [LARGE SCALE GENOMIC DNA]</scope>
    <source>
        <strain evidence="5">AS07pgkLD_105</strain>
    </source>
</reference>
<dbReference type="GO" id="GO:0051082">
    <property type="term" value="F:unfolded protein binding"/>
    <property type="evidence" value="ECO:0007669"/>
    <property type="project" value="InterPro"/>
</dbReference>
<dbReference type="AlphaFoldDB" id="A0A847D522"/>
<feature type="domain" description="J" evidence="4">
    <location>
        <begin position="5"/>
        <end position="70"/>
    </location>
</feature>
<dbReference type="PROSITE" id="PS00636">
    <property type="entry name" value="DNAJ_1"/>
    <property type="match status" value="1"/>
</dbReference>
<dbReference type="Pfam" id="PF00226">
    <property type="entry name" value="DnaJ"/>
    <property type="match status" value="1"/>
</dbReference>
<dbReference type="SUPFAM" id="SSF49493">
    <property type="entry name" value="HSP40/DnaJ peptide-binding domain"/>
    <property type="match status" value="1"/>
</dbReference>
<dbReference type="PANTHER" id="PTHR44145:SF3">
    <property type="entry name" value="DNAJ HOMOLOG SUBFAMILY A MEMBER 3, MITOCHONDRIAL"/>
    <property type="match status" value="1"/>
</dbReference>
<keyword evidence="2" id="KW-0346">Stress response</keyword>
<sequence length="233" mass="26244">MEYKDYYKILEVDKKATKDEIKKSYRKLAKKYHPDLNKGDETSQEKFKDINEAYEVLGDDEKRKQYDMFGSQGGFRGGQNFNPQDFGFGGYQQAGDAGGFSDFFNMIFGGQGGFSGFGKSDGGSSVFSNFGRPNRQKARQQYSTEITITLKEAFEGTERKLRLGINGQNVDVPVKVPKGIQPGKKIKWRGEPHGFEGADIFVKINLAMSDQTLDGLDITQELSLYPWEAWFGT</sequence>
<feature type="non-terminal residue" evidence="5">
    <location>
        <position position="233"/>
    </location>
</feature>
<dbReference type="InterPro" id="IPR008971">
    <property type="entry name" value="HSP40/DnaJ_pept-bd"/>
</dbReference>
<accession>A0A847D522</accession>
<evidence type="ECO:0000313" key="5">
    <source>
        <dbReference type="EMBL" id="NLD32431.1"/>
    </source>
</evidence>
<dbReference type="PROSITE" id="PS50076">
    <property type="entry name" value="DNAJ_2"/>
    <property type="match status" value="1"/>
</dbReference>
<dbReference type="InterPro" id="IPR036869">
    <property type="entry name" value="J_dom_sf"/>
</dbReference>
<evidence type="ECO:0000256" key="2">
    <source>
        <dbReference type="ARBA" id="ARBA00023016"/>
    </source>
</evidence>
<evidence type="ECO:0000256" key="3">
    <source>
        <dbReference type="ARBA" id="ARBA00023186"/>
    </source>
</evidence>